<dbReference type="Gene3D" id="2.40.128.110">
    <property type="entry name" value="Lipid/polyisoprenoid-binding, YceI-like"/>
    <property type="match status" value="1"/>
</dbReference>
<dbReference type="RefSeq" id="WP_128798965.1">
    <property type="nucleotide sequence ID" value="NZ_CP034669.1"/>
</dbReference>
<organism evidence="3 4">
    <name type="scientific">Corallococcus coralloides</name>
    <name type="common">Myxococcus coralloides</name>
    <dbReference type="NCBI Taxonomy" id="184914"/>
    <lineage>
        <taxon>Bacteria</taxon>
        <taxon>Pseudomonadati</taxon>
        <taxon>Myxococcota</taxon>
        <taxon>Myxococcia</taxon>
        <taxon>Myxococcales</taxon>
        <taxon>Cystobacterineae</taxon>
        <taxon>Myxococcaceae</taxon>
        <taxon>Corallococcus</taxon>
    </lineage>
</organism>
<dbReference type="Proteomes" id="UP000288758">
    <property type="component" value="Chromosome"/>
</dbReference>
<feature type="chain" id="PRO_5019416176" evidence="1">
    <location>
        <begin position="23"/>
        <end position="209"/>
    </location>
</feature>
<sequence length="209" mass="22249">MKMSLKSAITLLAVAAPSFAFASAWEIDSSHSGAQFAVKHMMVSNVRGTFSNVKGNVNLDDKDITKSTIEATLDATTINTNEPKRDEHLKSPDFFDVAKFPTITFKSTKVAKAGKDKLNVTGDLTMHGVTKPVTLAVEGPTPETKDAWGNVRRGAVATTKIKRSDFGLTWNKALEAGGVAVGDEVTITLDLETTKKPDAAAAPAATDKK</sequence>
<dbReference type="SUPFAM" id="SSF101874">
    <property type="entry name" value="YceI-like"/>
    <property type="match status" value="1"/>
</dbReference>
<proteinExistence type="predicted"/>
<name>A0A410S0G1_CORCK</name>
<dbReference type="PANTHER" id="PTHR34406:SF1">
    <property type="entry name" value="PROTEIN YCEI"/>
    <property type="match status" value="1"/>
</dbReference>
<feature type="signal peptide" evidence="1">
    <location>
        <begin position="1"/>
        <end position="22"/>
    </location>
</feature>
<reference evidence="3 4" key="1">
    <citation type="submission" date="2018-12" db="EMBL/GenBank/DDBJ databases">
        <title>Complete Genome Sequence of the Corallopyronin A producing Myxobacterium Corallococcus coralloides B035.</title>
        <authorList>
            <person name="Bouhired S.M."/>
            <person name="Rupp O."/>
            <person name="Blom J."/>
            <person name="Schaeberle T.F."/>
            <person name="Kehraus S."/>
            <person name="Schiefer A."/>
            <person name="Pfarr K."/>
            <person name="Goesmann A."/>
            <person name="Hoerauf A."/>
            <person name="Koenig G.M."/>
        </authorList>
    </citation>
    <scope>NUCLEOTIDE SEQUENCE [LARGE SCALE GENOMIC DNA]</scope>
    <source>
        <strain evidence="3 4">B035</strain>
    </source>
</reference>
<dbReference type="SMART" id="SM00867">
    <property type="entry name" value="YceI"/>
    <property type="match status" value="1"/>
</dbReference>
<protein>
    <submittedName>
        <fullName evidence="3">Protein YceI</fullName>
    </submittedName>
</protein>
<evidence type="ECO:0000313" key="3">
    <source>
        <dbReference type="EMBL" id="QAT87654.1"/>
    </source>
</evidence>
<dbReference type="EMBL" id="CP034669">
    <property type="protein sequence ID" value="QAT87654.1"/>
    <property type="molecule type" value="Genomic_DNA"/>
</dbReference>
<keyword evidence="1" id="KW-0732">Signal</keyword>
<dbReference type="AlphaFoldDB" id="A0A410S0G1"/>
<evidence type="ECO:0000256" key="1">
    <source>
        <dbReference type="SAM" id="SignalP"/>
    </source>
</evidence>
<evidence type="ECO:0000259" key="2">
    <source>
        <dbReference type="SMART" id="SM00867"/>
    </source>
</evidence>
<evidence type="ECO:0000313" key="4">
    <source>
        <dbReference type="Proteomes" id="UP000288758"/>
    </source>
</evidence>
<feature type="domain" description="Lipid/polyisoprenoid-binding YceI-like" evidence="2">
    <location>
        <begin position="24"/>
        <end position="194"/>
    </location>
</feature>
<dbReference type="InterPro" id="IPR007372">
    <property type="entry name" value="Lipid/polyisoprenoid-bd_YceI"/>
</dbReference>
<dbReference type="PANTHER" id="PTHR34406">
    <property type="entry name" value="PROTEIN YCEI"/>
    <property type="match status" value="1"/>
</dbReference>
<dbReference type="Pfam" id="PF04264">
    <property type="entry name" value="YceI"/>
    <property type="match status" value="1"/>
</dbReference>
<dbReference type="InterPro" id="IPR036761">
    <property type="entry name" value="TTHA0802/YceI-like_sf"/>
</dbReference>
<accession>A0A410S0G1</accession>
<gene>
    <name evidence="3" type="primary">yceI_3</name>
    <name evidence="3" type="ORF">EJ065_6125</name>
</gene>